<protein>
    <submittedName>
        <fullName evidence="5">Hypothetical conserved protein</fullName>
    </submittedName>
</protein>
<dbReference type="Pfam" id="PF22244">
    <property type="entry name" value="GCE_fung"/>
    <property type="match status" value="1"/>
</dbReference>
<dbReference type="EMBL" id="AP011706">
    <property type="protein sequence ID" value="BAL55011.1"/>
    <property type="molecule type" value="Genomic_DNA"/>
</dbReference>
<dbReference type="GO" id="GO:0052689">
    <property type="term" value="F:carboxylic ester hydrolase activity"/>
    <property type="evidence" value="ECO:0007669"/>
    <property type="project" value="UniProtKB-KW"/>
</dbReference>
<proteinExistence type="predicted"/>
<feature type="domain" description="4-O-methyl-glucuronoyl methylesterase-like" evidence="4">
    <location>
        <begin position="203"/>
        <end position="331"/>
    </location>
</feature>
<keyword evidence="2" id="KW-0732">Signal</keyword>
<organism evidence="5">
    <name type="scientific">uncultured Planctomycetota bacterium</name>
    <dbReference type="NCBI Taxonomy" id="120965"/>
    <lineage>
        <taxon>Bacteria</taxon>
        <taxon>Pseudomonadati</taxon>
        <taxon>Planctomycetota</taxon>
        <taxon>environmental samples</taxon>
    </lineage>
</organism>
<dbReference type="SUPFAM" id="SSF53474">
    <property type="entry name" value="alpha/beta-Hydrolases"/>
    <property type="match status" value="1"/>
</dbReference>
<dbReference type="Gene3D" id="3.40.50.1820">
    <property type="entry name" value="alpha/beta hydrolase"/>
    <property type="match status" value="1"/>
</dbReference>
<keyword evidence="3" id="KW-0378">Hydrolase</keyword>
<dbReference type="PANTHER" id="PTHR22946">
    <property type="entry name" value="DIENELACTONE HYDROLASE DOMAIN-CONTAINING PROTEIN-RELATED"/>
    <property type="match status" value="1"/>
</dbReference>
<reference evidence="5" key="2">
    <citation type="journal article" date="2012" name="PLoS ONE">
        <title>A Deeply Branching Thermophilic Bacterium with an Ancient Acetyl-CoA Pathway Dominates a Subsurface Ecosystem.</title>
        <authorList>
            <person name="Takami H."/>
            <person name="Noguchi H."/>
            <person name="Takaki Y."/>
            <person name="Uchiyama I."/>
            <person name="Toyoda A."/>
            <person name="Nishi S."/>
            <person name="Chee G.-J."/>
            <person name="Arai W."/>
            <person name="Nunoura T."/>
            <person name="Itoh T."/>
            <person name="Hattori M."/>
            <person name="Takai K."/>
        </authorList>
    </citation>
    <scope>NUCLEOTIDE SEQUENCE</scope>
</reference>
<evidence type="ECO:0000256" key="2">
    <source>
        <dbReference type="ARBA" id="ARBA00022729"/>
    </source>
</evidence>
<dbReference type="InterPro" id="IPR054579">
    <property type="entry name" value="GCE-like_dom"/>
</dbReference>
<keyword evidence="1" id="KW-0719">Serine esterase</keyword>
<name>H5SFS5_9BACT</name>
<evidence type="ECO:0000256" key="3">
    <source>
        <dbReference type="ARBA" id="ARBA00022801"/>
    </source>
</evidence>
<evidence type="ECO:0000256" key="1">
    <source>
        <dbReference type="ARBA" id="ARBA00022487"/>
    </source>
</evidence>
<reference evidence="5" key="1">
    <citation type="journal article" date="2005" name="Environ. Microbiol.">
        <title>Genetic and functional properties of uncultivated thermophilic crenarchaeotes from a subsurface gold mine as revealed by analysis of genome fragments.</title>
        <authorList>
            <person name="Nunoura T."/>
            <person name="Hirayama H."/>
            <person name="Takami H."/>
            <person name="Oida H."/>
            <person name="Nishi S."/>
            <person name="Shimamura S."/>
            <person name="Suzuki Y."/>
            <person name="Inagaki F."/>
            <person name="Takai K."/>
            <person name="Nealson K.H."/>
            <person name="Horikoshi K."/>
        </authorList>
    </citation>
    <scope>NUCLEOTIDE SEQUENCE</scope>
</reference>
<dbReference type="InterPro" id="IPR050261">
    <property type="entry name" value="FrsA_esterase"/>
</dbReference>
<dbReference type="AlphaFoldDB" id="H5SFS5"/>
<evidence type="ECO:0000313" key="5">
    <source>
        <dbReference type="EMBL" id="BAL55011.1"/>
    </source>
</evidence>
<accession>H5SFS5</accession>
<evidence type="ECO:0000259" key="4">
    <source>
        <dbReference type="Pfam" id="PF22244"/>
    </source>
</evidence>
<dbReference type="InterPro" id="IPR029058">
    <property type="entry name" value="AB_hydrolase_fold"/>
</dbReference>
<gene>
    <name evidence="5" type="ORF">HGMM_F22C11C26</name>
</gene>
<sequence>MHLAGRTWIVSLAATLALLVGGPFLLPANPDKSAPVYADRQNLLVYYDAAGQLRPVTTPQQWAIRRQHILANMQKVMGPLPQLDPSLPLEIQVSEEVRTQSYIRRKITYQAEPGDRIPAYLFVPLGLKGKVPGIVCLHPTNRELGKGVVAGLGGAPNRQYAVELAERGFVTIAPDYVNMGEYKCDPYQRGYVSATMKGIVNHRRAVDVLQSLAEVDAERIGAIGHSLGGHNSIFLAVFDERVQCVVSSCGFCSFRTYMMGNLRGWSHAGYMPLILKQYDADPKKMPFEFTEVIAALAPRPFLAVAPVHDHNFDVAGVRECMTAAEPVYRFLSAPEKLRAIYPEAGHDFPDEARQAAYRWIARWLAPPAP</sequence>